<dbReference type="EMBL" id="CM042023">
    <property type="protein sequence ID" value="KAI3813248.1"/>
    <property type="molecule type" value="Genomic_DNA"/>
</dbReference>
<comment type="caution">
    <text evidence="1">The sequence shown here is derived from an EMBL/GenBank/DDBJ whole genome shotgun (WGS) entry which is preliminary data.</text>
</comment>
<protein>
    <submittedName>
        <fullName evidence="1">Uncharacterized protein</fullName>
    </submittedName>
</protein>
<evidence type="ECO:0000313" key="2">
    <source>
        <dbReference type="Proteomes" id="UP001056120"/>
    </source>
</evidence>
<evidence type="ECO:0000313" key="1">
    <source>
        <dbReference type="EMBL" id="KAI3813248.1"/>
    </source>
</evidence>
<reference evidence="1 2" key="2">
    <citation type="journal article" date="2022" name="Mol. Ecol. Resour.">
        <title>The genomes of chicory, endive, great burdock and yacon provide insights into Asteraceae paleo-polyploidization history and plant inulin production.</title>
        <authorList>
            <person name="Fan W."/>
            <person name="Wang S."/>
            <person name="Wang H."/>
            <person name="Wang A."/>
            <person name="Jiang F."/>
            <person name="Liu H."/>
            <person name="Zhao H."/>
            <person name="Xu D."/>
            <person name="Zhang Y."/>
        </authorList>
    </citation>
    <scope>NUCLEOTIDE SEQUENCE [LARGE SCALE GENOMIC DNA]</scope>
    <source>
        <strain evidence="2">cv. Yunnan</strain>
        <tissue evidence="1">Leaves</tissue>
    </source>
</reference>
<gene>
    <name evidence="1" type="ORF">L1987_17967</name>
</gene>
<reference evidence="2" key="1">
    <citation type="journal article" date="2022" name="Mol. Ecol. Resour.">
        <title>The genomes of chicory, endive, great burdock and yacon provide insights into Asteraceae palaeo-polyploidization history and plant inulin production.</title>
        <authorList>
            <person name="Fan W."/>
            <person name="Wang S."/>
            <person name="Wang H."/>
            <person name="Wang A."/>
            <person name="Jiang F."/>
            <person name="Liu H."/>
            <person name="Zhao H."/>
            <person name="Xu D."/>
            <person name="Zhang Y."/>
        </authorList>
    </citation>
    <scope>NUCLEOTIDE SEQUENCE [LARGE SCALE GENOMIC DNA]</scope>
    <source>
        <strain evidence="2">cv. Yunnan</strain>
    </source>
</reference>
<dbReference type="Proteomes" id="UP001056120">
    <property type="component" value="Linkage Group LG06"/>
</dbReference>
<sequence length="168" mass="19620">MELITLSYKIQIHSSAKKEKTQLWQMDFISPVVSPIVESLIVPIKKRLCFLVSSTKYVKDMNKEMDQLKLTEQDVKEKKKTADSNSHEVSHHVSAWLDDVQKMKDKTQTIPTSQIRWFNVAKRYKEGKQSYAIRGQIKALIERNKSDINWTNEQKSLAKKVMIHSSKR</sequence>
<organism evidence="1 2">
    <name type="scientific">Smallanthus sonchifolius</name>
    <dbReference type="NCBI Taxonomy" id="185202"/>
    <lineage>
        <taxon>Eukaryota</taxon>
        <taxon>Viridiplantae</taxon>
        <taxon>Streptophyta</taxon>
        <taxon>Embryophyta</taxon>
        <taxon>Tracheophyta</taxon>
        <taxon>Spermatophyta</taxon>
        <taxon>Magnoliopsida</taxon>
        <taxon>eudicotyledons</taxon>
        <taxon>Gunneridae</taxon>
        <taxon>Pentapetalae</taxon>
        <taxon>asterids</taxon>
        <taxon>campanulids</taxon>
        <taxon>Asterales</taxon>
        <taxon>Asteraceae</taxon>
        <taxon>Asteroideae</taxon>
        <taxon>Heliantheae alliance</taxon>
        <taxon>Millerieae</taxon>
        <taxon>Smallanthus</taxon>
    </lineage>
</organism>
<proteinExistence type="predicted"/>
<keyword evidence="2" id="KW-1185">Reference proteome</keyword>
<accession>A0ACB9IYG4</accession>
<name>A0ACB9IYG4_9ASTR</name>